<comment type="caution">
    <text evidence="1">The sequence shown here is derived from an EMBL/GenBank/DDBJ whole genome shotgun (WGS) entry which is preliminary data.</text>
</comment>
<evidence type="ECO:0000313" key="2">
    <source>
        <dbReference type="Proteomes" id="UP000324222"/>
    </source>
</evidence>
<organism evidence="1 2">
    <name type="scientific">Portunus trituberculatus</name>
    <name type="common">Swimming crab</name>
    <name type="synonym">Neptunus trituberculatus</name>
    <dbReference type="NCBI Taxonomy" id="210409"/>
    <lineage>
        <taxon>Eukaryota</taxon>
        <taxon>Metazoa</taxon>
        <taxon>Ecdysozoa</taxon>
        <taxon>Arthropoda</taxon>
        <taxon>Crustacea</taxon>
        <taxon>Multicrustacea</taxon>
        <taxon>Malacostraca</taxon>
        <taxon>Eumalacostraca</taxon>
        <taxon>Eucarida</taxon>
        <taxon>Decapoda</taxon>
        <taxon>Pleocyemata</taxon>
        <taxon>Brachyura</taxon>
        <taxon>Eubrachyura</taxon>
        <taxon>Portunoidea</taxon>
        <taxon>Portunidae</taxon>
        <taxon>Portuninae</taxon>
        <taxon>Portunus</taxon>
    </lineage>
</organism>
<accession>A0A5B7ENA5</accession>
<evidence type="ECO:0000313" key="1">
    <source>
        <dbReference type="EMBL" id="MPC34808.1"/>
    </source>
</evidence>
<dbReference type="Proteomes" id="UP000324222">
    <property type="component" value="Unassembled WGS sequence"/>
</dbReference>
<keyword evidence="2" id="KW-1185">Reference proteome</keyword>
<dbReference type="AlphaFoldDB" id="A0A5B7ENA5"/>
<protein>
    <submittedName>
        <fullName evidence="1">Uncharacterized protein</fullName>
    </submittedName>
</protein>
<sequence length="117" mass="13568">MSGAAMVQWNHACFGILRVSKRTGSNPVHGLRVDSSTVAYGVVAYLRIFFGNTKSYDVRKLYNTFLLYVDSKNEQQRKLYNTFLLYYVDSKNEQQIFVYLTPTQRPGSEHFQDPQDQ</sequence>
<reference evidence="1 2" key="1">
    <citation type="submission" date="2019-05" db="EMBL/GenBank/DDBJ databases">
        <title>Another draft genome of Portunus trituberculatus and its Hox gene families provides insights of decapod evolution.</title>
        <authorList>
            <person name="Jeong J.-H."/>
            <person name="Song I."/>
            <person name="Kim S."/>
            <person name="Choi T."/>
            <person name="Kim D."/>
            <person name="Ryu S."/>
            <person name="Kim W."/>
        </authorList>
    </citation>
    <scope>NUCLEOTIDE SEQUENCE [LARGE SCALE GENOMIC DNA]</scope>
    <source>
        <tissue evidence="1">Muscle</tissue>
    </source>
</reference>
<proteinExistence type="predicted"/>
<name>A0A5B7ENA5_PORTR</name>
<dbReference type="EMBL" id="VSRR010003137">
    <property type="protein sequence ID" value="MPC34808.1"/>
    <property type="molecule type" value="Genomic_DNA"/>
</dbReference>
<gene>
    <name evidence="1" type="ORF">E2C01_028210</name>
</gene>